<name>A0A845V213_9GAMM</name>
<evidence type="ECO:0000256" key="1">
    <source>
        <dbReference type="ARBA" id="ARBA00001947"/>
    </source>
</evidence>
<dbReference type="Pfam" id="PF02633">
    <property type="entry name" value="Creatininase"/>
    <property type="match status" value="1"/>
</dbReference>
<evidence type="ECO:0000256" key="5">
    <source>
        <dbReference type="ARBA" id="ARBA00024029"/>
    </source>
</evidence>
<proteinExistence type="inferred from homology"/>
<feature type="region of interest" description="Disordered" evidence="6">
    <location>
        <begin position="189"/>
        <end position="218"/>
    </location>
</feature>
<dbReference type="GO" id="GO:0016811">
    <property type="term" value="F:hydrolase activity, acting on carbon-nitrogen (but not peptide) bonds, in linear amides"/>
    <property type="evidence" value="ECO:0007669"/>
    <property type="project" value="TreeGrafter"/>
</dbReference>
<evidence type="ECO:0000256" key="2">
    <source>
        <dbReference type="ARBA" id="ARBA00022723"/>
    </source>
</evidence>
<evidence type="ECO:0000256" key="3">
    <source>
        <dbReference type="ARBA" id="ARBA00022801"/>
    </source>
</evidence>
<keyword evidence="2" id="KW-0479">Metal-binding</keyword>
<keyword evidence="8" id="KW-1185">Reference proteome</keyword>
<comment type="similarity">
    <text evidence="5">Belongs to the creatininase superfamily.</text>
</comment>
<evidence type="ECO:0000313" key="8">
    <source>
        <dbReference type="Proteomes" id="UP000484885"/>
    </source>
</evidence>
<dbReference type="SUPFAM" id="SSF102215">
    <property type="entry name" value="Creatininase"/>
    <property type="match status" value="1"/>
</dbReference>
<keyword evidence="3" id="KW-0378">Hydrolase</keyword>
<feature type="compositionally biased region" description="Basic and acidic residues" evidence="6">
    <location>
        <begin position="209"/>
        <end position="218"/>
    </location>
</feature>
<dbReference type="PANTHER" id="PTHR35005">
    <property type="entry name" value="3-DEHYDRO-SCYLLO-INOSOSE HYDROLASE"/>
    <property type="match status" value="1"/>
</dbReference>
<gene>
    <name evidence="7" type="ORF">G3I74_01065</name>
</gene>
<accession>A0A845V213</accession>
<dbReference type="Gene3D" id="3.40.50.10310">
    <property type="entry name" value="Creatininase"/>
    <property type="match status" value="1"/>
</dbReference>
<evidence type="ECO:0000313" key="7">
    <source>
        <dbReference type="EMBL" id="NDY94321.1"/>
    </source>
</evidence>
<evidence type="ECO:0000256" key="6">
    <source>
        <dbReference type="SAM" id="MobiDB-lite"/>
    </source>
</evidence>
<dbReference type="EMBL" id="JAAGSC010000023">
    <property type="protein sequence ID" value="NDY94321.1"/>
    <property type="molecule type" value="Genomic_DNA"/>
</dbReference>
<protein>
    <submittedName>
        <fullName evidence="7">Creatininase family protein</fullName>
    </submittedName>
</protein>
<dbReference type="PANTHER" id="PTHR35005:SF1">
    <property type="entry name" value="2-AMINO-5-FORMYLAMINO-6-RIBOSYLAMINOPYRIMIDIN-4(3H)-ONE 5'-MONOPHOSPHATE DEFORMYLASE"/>
    <property type="match status" value="1"/>
</dbReference>
<dbReference type="InterPro" id="IPR003785">
    <property type="entry name" value="Creatininase/forma_Hydrolase"/>
</dbReference>
<dbReference type="InterPro" id="IPR024087">
    <property type="entry name" value="Creatininase-like_sf"/>
</dbReference>
<dbReference type="GO" id="GO:0046872">
    <property type="term" value="F:metal ion binding"/>
    <property type="evidence" value="ECO:0007669"/>
    <property type="project" value="UniProtKB-KW"/>
</dbReference>
<dbReference type="GO" id="GO:0009231">
    <property type="term" value="P:riboflavin biosynthetic process"/>
    <property type="evidence" value="ECO:0007669"/>
    <property type="project" value="TreeGrafter"/>
</dbReference>
<dbReference type="RefSeq" id="WP_164209214.1">
    <property type="nucleotide sequence ID" value="NZ_JAAGSC010000023.1"/>
</dbReference>
<dbReference type="AlphaFoldDB" id="A0A845V213"/>
<dbReference type="Proteomes" id="UP000484885">
    <property type="component" value="Unassembled WGS sequence"/>
</dbReference>
<evidence type="ECO:0000256" key="4">
    <source>
        <dbReference type="ARBA" id="ARBA00022833"/>
    </source>
</evidence>
<reference evidence="7 8" key="1">
    <citation type="submission" date="2020-02" db="EMBL/GenBank/DDBJ databases">
        <authorList>
            <person name="Zhang X.-Y."/>
        </authorList>
    </citation>
    <scope>NUCLEOTIDE SEQUENCE [LARGE SCALE GENOMIC DNA]</scope>
    <source>
        <strain evidence="7 8">C33</strain>
    </source>
</reference>
<sequence>MKLQLSTWPEIESYLERSRCIVVPIGSTEQHGPTGMIGTDALCPEIVADGMAEQRELLIGPTLSVGMAQHHLAFPGSISLRPSTLIRVVVDVVESLAGHGFEQIFFLNGHGGNIATVQAAFAEFWARSSFARRDSGLNLQLHNWFQGRRVGRLSRELFGDDEGSHATPSEISLVLSAYAEAARTVALQPERPPSGPIRDARDFRRRHPDGRMGARSELASVEHGRRICEAAVADALDALG</sequence>
<keyword evidence="4" id="KW-0862">Zinc</keyword>
<organism evidence="7 8">
    <name type="scientific">Wenzhouxiangella limi</name>
    <dbReference type="NCBI Taxonomy" id="2707351"/>
    <lineage>
        <taxon>Bacteria</taxon>
        <taxon>Pseudomonadati</taxon>
        <taxon>Pseudomonadota</taxon>
        <taxon>Gammaproteobacteria</taxon>
        <taxon>Chromatiales</taxon>
        <taxon>Wenzhouxiangellaceae</taxon>
        <taxon>Wenzhouxiangella</taxon>
    </lineage>
</organism>
<comment type="caution">
    <text evidence="7">The sequence shown here is derived from an EMBL/GenBank/DDBJ whole genome shotgun (WGS) entry which is preliminary data.</text>
</comment>
<comment type="cofactor">
    <cofactor evidence="1">
        <name>Zn(2+)</name>
        <dbReference type="ChEBI" id="CHEBI:29105"/>
    </cofactor>
</comment>